<reference evidence="6" key="1">
    <citation type="submission" date="2021-02" db="EMBL/GenBank/DDBJ databases">
        <title>Taxonomy, biology and ecology of Rhodococcus bacteria occurring in California pistachio and other woody hosts as revealed by genome sequence analyses.</title>
        <authorList>
            <person name="Riely B."/>
            <person name="Gai Y."/>
        </authorList>
    </citation>
    <scope>NUCLEOTIDE SEQUENCE</scope>
    <source>
        <strain evidence="6">BP-295</strain>
    </source>
</reference>
<sequence>MSLVATGLSRTFGRHLAVADAGLELTPGRICGLVGPNGAGKTTLLLLLAGLLAPDDGTIVIDGSPASPEDARRLIGWMPDVFGTWESLTAHEILTTFGRLYGLRTASARRRADELLELVHLSEFAARPAHELSRGQKQRLGFARALVHSPQFLLLDEPASGMDPRSRMDLRSQLRRLADDGCAVLVSSHILSELDEMVDDVVLMTGGRTHRPPPAAGHVWRIRLAGQPMSDAEQRHFDDEPAAAGYLRELIRSGAAVAEFAPTSSGIEDAYLALDPERR</sequence>
<comment type="similarity">
    <text evidence="1">Belongs to the ABC transporter superfamily.</text>
</comment>
<dbReference type="Pfam" id="PF00005">
    <property type="entry name" value="ABC_tran"/>
    <property type="match status" value="1"/>
</dbReference>
<dbReference type="KEGG" id="gru:GCWB2_17895"/>
<comment type="caution">
    <text evidence="6">The sequence shown here is derived from an EMBL/GenBank/DDBJ whole genome shotgun (WGS) entry which is preliminary data.</text>
</comment>
<dbReference type="PANTHER" id="PTHR43335">
    <property type="entry name" value="ABC TRANSPORTER, ATP-BINDING PROTEIN"/>
    <property type="match status" value="1"/>
</dbReference>
<dbReference type="InterPro" id="IPR027417">
    <property type="entry name" value="P-loop_NTPase"/>
</dbReference>
<evidence type="ECO:0000256" key="1">
    <source>
        <dbReference type="ARBA" id="ARBA00005417"/>
    </source>
</evidence>
<feature type="domain" description="ABC transporter" evidence="5">
    <location>
        <begin position="3"/>
        <end position="231"/>
    </location>
</feature>
<evidence type="ECO:0000259" key="5">
    <source>
        <dbReference type="PROSITE" id="PS50893"/>
    </source>
</evidence>
<dbReference type="Proteomes" id="UP001195196">
    <property type="component" value="Unassembled WGS sequence"/>
</dbReference>
<dbReference type="GO" id="GO:0005524">
    <property type="term" value="F:ATP binding"/>
    <property type="evidence" value="ECO:0007669"/>
    <property type="project" value="UniProtKB-KW"/>
</dbReference>
<evidence type="ECO:0000256" key="4">
    <source>
        <dbReference type="ARBA" id="ARBA00022840"/>
    </source>
</evidence>
<dbReference type="SUPFAM" id="SSF52540">
    <property type="entry name" value="P-loop containing nucleoside triphosphate hydrolases"/>
    <property type="match status" value="1"/>
</dbReference>
<dbReference type="Gene3D" id="3.40.50.300">
    <property type="entry name" value="P-loop containing nucleotide triphosphate hydrolases"/>
    <property type="match status" value="1"/>
</dbReference>
<dbReference type="InterPro" id="IPR003439">
    <property type="entry name" value="ABC_transporter-like_ATP-bd"/>
</dbReference>
<dbReference type="EMBL" id="JAFFGU010000004">
    <property type="protein sequence ID" value="MBM7278605.1"/>
    <property type="molecule type" value="Genomic_DNA"/>
</dbReference>
<dbReference type="InterPro" id="IPR003593">
    <property type="entry name" value="AAA+_ATPase"/>
</dbReference>
<dbReference type="SMART" id="SM00382">
    <property type="entry name" value="AAA"/>
    <property type="match status" value="1"/>
</dbReference>
<evidence type="ECO:0000313" key="6">
    <source>
        <dbReference type="EMBL" id="MBM7278605.1"/>
    </source>
</evidence>
<dbReference type="PANTHER" id="PTHR43335:SF11">
    <property type="entry name" value="ABC TRANSPORTER RELATED"/>
    <property type="match status" value="1"/>
</dbReference>
<evidence type="ECO:0000256" key="2">
    <source>
        <dbReference type="ARBA" id="ARBA00022448"/>
    </source>
</evidence>
<dbReference type="RefSeq" id="WP_119032932.1">
    <property type="nucleotide sequence ID" value="NZ_CP022580.1"/>
</dbReference>
<gene>
    <name evidence="6" type="ORF">JTZ10_12620</name>
</gene>
<dbReference type="PROSITE" id="PS50893">
    <property type="entry name" value="ABC_TRANSPORTER_2"/>
    <property type="match status" value="1"/>
</dbReference>
<keyword evidence="4 6" id="KW-0067">ATP-binding</keyword>
<proteinExistence type="inferred from homology"/>
<keyword evidence="2" id="KW-0813">Transport</keyword>
<evidence type="ECO:0000256" key="3">
    <source>
        <dbReference type="ARBA" id="ARBA00022741"/>
    </source>
</evidence>
<dbReference type="AlphaFoldDB" id="A0AAW4G5F8"/>
<accession>A0AAW4G5F8</accession>
<keyword evidence="3" id="KW-0547">Nucleotide-binding</keyword>
<name>A0AAW4G5F8_GORRU</name>
<evidence type="ECO:0000313" key="7">
    <source>
        <dbReference type="Proteomes" id="UP001195196"/>
    </source>
</evidence>
<protein>
    <submittedName>
        <fullName evidence="6">ABC transporter ATP-binding protein</fullName>
    </submittedName>
</protein>
<organism evidence="6 7">
    <name type="scientific">Gordonia rubripertincta</name>
    <name type="common">Rhodococcus corallinus</name>
    <dbReference type="NCBI Taxonomy" id="36822"/>
    <lineage>
        <taxon>Bacteria</taxon>
        <taxon>Bacillati</taxon>
        <taxon>Actinomycetota</taxon>
        <taxon>Actinomycetes</taxon>
        <taxon>Mycobacteriales</taxon>
        <taxon>Gordoniaceae</taxon>
        <taxon>Gordonia</taxon>
    </lineage>
</organism>
<dbReference type="GO" id="GO:0016887">
    <property type="term" value="F:ATP hydrolysis activity"/>
    <property type="evidence" value="ECO:0007669"/>
    <property type="project" value="InterPro"/>
</dbReference>